<dbReference type="KEGG" id="salo:EF888_14270"/>
<dbReference type="GO" id="GO:0051536">
    <property type="term" value="F:iron-sulfur cluster binding"/>
    <property type="evidence" value="ECO:0007669"/>
    <property type="project" value="UniProtKB-KW"/>
</dbReference>
<dbReference type="Proteomes" id="UP000245390">
    <property type="component" value="Unassembled WGS sequence"/>
</dbReference>
<accession>A0A316G2R6</accession>
<evidence type="ECO:0000256" key="5">
    <source>
        <dbReference type="ARBA" id="ARBA00023239"/>
    </source>
</evidence>
<sequence>MTHKRPEDLRSARWFAPDDLRSMGHRSRAMQMGLSEEDWEGKPVIAVINTWSDLSPCHHHLRDRAEQVKRGILQAGGMPAELPVHSFSEQFLKPTSMLYRNMGAMEVEETLRSHPVDGAVLLGGCDKSTPALIMGAISMGIPFIFMPAGAMLRGNYAGQKLGSGTDVWKYWDERRAGTIGKEEWMGVQGGIARSYGTCMTMGTASTMMSIAEGWGLTLPGASSIPAPDAGHKRMAAACGRRIVDMVWEDLTPDRIITAASTRNATAVAMATGCSTNAIIHLIAMARRAGVEWGLDDLDRIGREVPVLANLRPSGKEYLMEDFFYAGGLPALMKEMSGKLDLSVTTVTGRTLGECIEGAVNYNDDVIRPMSNPLYHEGSLAVLRGNLAPDGAVIKPAAMDSRFQVHSGPAIVADNYADLKKIINDENYPMTPDHVLVLRNAGPQGGPGMPEWGMIPMPKALLKQGHRDMMRLSDARMSGTSYGACILHVAPEAFIGGPLALIKTGDIIEMNIPNRTLNVKLSAEELEERRAAWTPPEARYERGYGYMFTKHVEQADKGCDFDFLKTEFGGPVPEPEIN</sequence>
<dbReference type="PROSITE" id="PS00886">
    <property type="entry name" value="ILVD_EDD_1"/>
    <property type="match status" value="1"/>
</dbReference>
<dbReference type="RefSeq" id="WP_109760777.1">
    <property type="nucleotide sequence ID" value="NZ_CP034588.1"/>
</dbReference>
<dbReference type="InterPro" id="IPR037237">
    <property type="entry name" value="IlvD/EDD_N"/>
</dbReference>
<dbReference type="InterPro" id="IPR056740">
    <property type="entry name" value="ILV_EDD_C"/>
</dbReference>
<dbReference type="AlphaFoldDB" id="A0A316G2R6"/>
<proteinExistence type="inferred from homology"/>
<evidence type="ECO:0000256" key="2">
    <source>
        <dbReference type="ARBA" id="ARBA00022723"/>
    </source>
</evidence>
<comment type="caution">
    <text evidence="8">The sequence shown here is derived from an EMBL/GenBank/DDBJ whole genome shotgun (WGS) entry which is preliminary data.</text>
</comment>
<feature type="domain" description="Dihydroxy-acid/6-phosphogluconate dehydratase C-terminal" evidence="7">
    <location>
        <begin position="364"/>
        <end position="558"/>
    </location>
</feature>
<evidence type="ECO:0000256" key="4">
    <source>
        <dbReference type="ARBA" id="ARBA00023014"/>
    </source>
</evidence>
<organism evidence="8 9">
    <name type="scientific">Silicimonas algicola</name>
    <dbReference type="NCBI Taxonomy" id="1826607"/>
    <lineage>
        <taxon>Bacteria</taxon>
        <taxon>Pseudomonadati</taxon>
        <taxon>Pseudomonadota</taxon>
        <taxon>Alphaproteobacteria</taxon>
        <taxon>Rhodobacterales</taxon>
        <taxon>Paracoccaceae</taxon>
    </lineage>
</organism>
<dbReference type="SUPFAM" id="SSF143975">
    <property type="entry name" value="IlvD/EDD N-terminal domain-like"/>
    <property type="match status" value="1"/>
</dbReference>
<dbReference type="FunFam" id="3.50.30.80:FF:000001">
    <property type="entry name" value="Dihydroxy-acid dehydratase"/>
    <property type="match status" value="1"/>
</dbReference>
<keyword evidence="4" id="KW-0411">Iron-sulfur</keyword>
<comment type="similarity">
    <text evidence="1">Belongs to the IlvD/Edd family.</text>
</comment>
<dbReference type="InterPro" id="IPR042096">
    <property type="entry name" value="Dihydro-acid_dehy_C"/>
</dbReference>
<dbReference type="InterPro" id="IPR052352">
    <property type="entry name" value="Sugar_Degrad_Dehydratases"/>
</dbReference>
<dbReference type="SUPFAM" id="SSF52016">
    <property type="entry name" value="LeuD/IlvD-like"/>
    <property type="match status" value="1"/>
</dbReference>
<dbReference type="EMBL" id="QGGV01000011">
    <property type="protein sequence ID" value="PWK54675.1"/>
    <property type="molecule type" value="Genomic_DNA"/>
</dbReference>
<keyword evidence="9" id="KW-1185">Reference proteome</keyword>
<keyword evidence="3" id="KW-0408">Iron</keyword>
<dbReference type="Pfam" id="PF00920">
    <property type="entry name" value="ILVD_EDD_N"/>
    <property type="match status" value="1"/>
</dbReference>
<dbReference type="Gene3D" id="3.50.30.80">
    <property type="entry name" value="IlvD/EDD C-terminal domain-like"/>
    <property type="match status" value="1"/>
</dbReference>
<evidence type="ECO:0000313" key="8">
    <source>
        <dbReference type="EMBL" id="PWK54675.1"/>
    </source>
</evidence>
<keyword evidence="2" id="KW-0479">Metal-binding</keyword>
<dbReference type="OrthoDB" id="9807077at2"/>
<protein>
    <submittedName>
        <fullName evidence="8">Dihydroxy-acid dehydratase</fullName>
    </submittedName>
</protein>
<dbReference type="InterPro" id="IPR000581">
    <property type="entry name" value="ILV_EDD_N"/>
</dbReference>
<dbReference type="GO" id="GO:0016836">
    <property type="term" value="F:hydro-lyase activity"/>
    <property type="evidence" value="ECO:0007669"/>
    <property type="project" value="UniProtKB-ARBA"/>
</dbReference>
<reference evidence="8 9" key="1">
    <citation type="submission" date="2018-05" db="EMBL/GenBank/DDBJ databases">
        <title>Genomic Encyclopedia of Type Strains, Phase IV (KMG-IV): sequencing the most valuable type-strain genomes for metagenomic binning, comparative biology and taxonomic classification.</title>
        <authorList>
            <person name="Goeker M."/>
        </authorList>
    </citation>
    <scope>NUCLEOTIDE SEQUENCE [LARGE SCALE GENOMIC DNA]</scope>
    <source>
        <strain evidence="8 9">DSM 103371</strain>
    </source>
</reference>
<dbReference type="GO" id="GO:0046872">
    <property type="term" value="F:metal ion binding"/>
    <property type="evidence" value="ECO:0007669"/>
    <property type="project" value="UniProtKB-KW"/>
</dbReference>
<dbReference type="PANTHER" id="PTHR43183:SF2">
    <property type="entry name" value="DIHYDROXY-ACID DEHYDRATASE"/>
    <property type="match status" value="1"/>
</dbReference>
<gene>
    <name evidence="8" type="ORF">C8D95_111110</name>
</gene>
<name>A0A316G2R6_9RHOB</name>
<dbReference type="NCBIfam" id="NF004784">
    <property type="entry name" value="PRK06131.1"/>
    <property type="match status" value="1"/>
</dbReference>
<evidence type="ECO:0000313" key="9">
    <source>
        <dbReference type="Proteomes" id="UP000245390"/>
    </source>
</evidence>
<dbReference type="NCBIfam" id="NF009559">
    <property type="entry name" value="PRK13016.1"/>
    <property type="match status" value="1"/>
</dbReference>
<dbReference type="PANTHER" id="PTHR43183">
    <property type="entry name" value="HYPOTHETICAL DIHYDROXYACID DEHYDRATASE (EUROFUNG)-RELATED"/>
    <property type="match status" value="1"/>
</dbReference>
<dbReference type="InterPro" id="IPR020558">
    <property type="entry name" value="DiOHA_6PGluconate_deHydtase_CS"/>
</dbReference>
<dbReference type="NCBIfam" id="NF009560">
    <property type="entry name" value="PRK13017.1"/>
    <property type="match status" value="1"/>
</dbReference>
<keyword evidence="5" id="KW-0456">Lyase</keyword>
<evidence type="ECO:0000256" key="1">
    <source>
        <dbReference type="ARBA" id="ARBA00006486"/>
    </source>
</evidence>
<evidence type="ECO:0000259" key="6">
    <source>
        <dbReference type="Pfam" id="PF00920"/>
    </source>
</evidence>
<dbReference type="Pfam" id="PF24877">
    <property type="entry name" value="ILV_EDD_C"/>
    <property type="match status" value="1"/>
</dbReference>
<evidence type="ECO:0000259" key="7">
    <source>
        <dbReference type="Pfam" id="PF24877"/>
    </source>
</evidence>
<evidence type="ECO:0000256" key="3">
    <source>
        <dbReference type="ARBA" id="ARBA00023004"/>
    </source>
</evidence>
<feature type="domain" description="Dihydroxy-acid/6-phosphogluconate dehydratase N-terminal" evidence="6">
    <location>
        <begin position="42"/>
        <end position="353"/>
    </location>
</feature>